<dbReference type="InterPro" id="IPR010710">
    <property type="entry name" value="DUF1289"/>
</dbReference>
<dbReference type="Pfam" id="PF06945">
    <property type="entry name" value="DUF1289"/>
    <property type="match status" value="1"/>
</dbReference>
<accession>A0ABV8UG55</accession>
<feature type="region of interest" description="Disordered" evidence="1">
    <location>
        <begin position="1"/>
        <end position="29"/>
    </location>
</feature>
<proteinExistence type="predicted"/>
<reference evidence="3" key="1">
    <citation type="journal article" date="2019" name="Int. J. Syst. Evol. Microbiol.">
        <title>The Global Catalogue of Microorganisms (GCM) 10K type strain sequencing project: providing services to taxonomists for standard genome sequencing and annotation.</title>
        <authorList>
            <consortium name="The Broad Institute Genomics Platform"/>
            <consortium name="The Broad Institute Genome Sequencing Center for Infectious Disease"/>
            <person name="Wu L."/>
            <person name="Ma J."/>
        </authorList>
    </citation>
    <scope>NUCLEOTIDE SEQUENCE [LARGE SCALE GENOMIC DNA]</scope>
    <source>
        <strain evidence="3">CECT 8472</strain>
    </source>
</reference>
<dbReference type="RefSeq" id="WP_382420317.1">
    <property type="nucleotide sequence ID" value="NZ_JBHSCW010000001.1"/>
</dbReference>
<name>A0ABV8UG55_9PROT</name>
<sequence length="85" mass="9425">MTSQGSTDGPGMGRSERRRRREERRGAVMDTSVPSPCIAVCQMDSSNRQCIGCLRTIDEIRDWAILTADEKRAVLAAIEERKNGA</sequence>
<dbReference type="PANTHER" id="PTHR35175:SF2">
    <property type="entry name" value="DUF1289 DOMAIN-CONTAINING PROTEIN"/>
    <property type="match status" value="1"/>
</dbReference>
<keyword evidence="3" id="KW-1185">Reference proteome</keyword>
<protein>
    <submittedName>
        <fullName evidence="2">DUF1289 domain-containing protein</fullName>
    </submittedName>
</protein>
<gene>
    <name evidence="2" type="ORF">ACFOW6_01200</name>
</gene>
<dbReference type="PANTHER" id="PTHR35175">
    <property type="entry name" value="DUF1289 DOMAIN-CONTAINING PROTEIN"/>
    <property type="match status" value="1"/>
</dbReference>
<evidence type="ECO:0000256" key="1">
    <source>
        <dbReference type="SAM" id="MobiDB-lite"/>
    </source>
</evidence>
<evidence type="ECO:0000313" key="3">
    <source>
        <dbReference type="Proteomes" id="UP001595799"/>
    </source>
</evidence>
<evidence type="ECO:0000313" key="2">
    <source>
        <dbReference type="EMBL" id="MFC4350150.1"/>
    </source>
</evidence>
<comment type="caution">
    <text evidence="2">The sequence shown here is derived from an EMBL/GenBank/DDBJ whole genome shotgun (WGS) entry which is preliminary data.</text>
</comment>
<dbReference type="Proteomes" id="UP001595799">
    <property type="component" value="Unassembled WGS sequence"/>
</dbReference>
<organism evidence="2 3">
    <name type="scientific">Fodinicurvata halophila</name>
    <dbReference type="NCBI Taxonomy" id="1419723"/>
    <lineage>
        <taxon>Bacteria</taxon>
        <taxon>Pseudomonadati</taxon>
        <taxon>Pseudomonadota</taxon>
        <taxon>Alphaproteobacteria</taxon>
        <taxon>Rhodospirillales</taxon>
        <taxon>Rhodovibrionaceae</taxon>
        <taxon>Fodinicurvata</taxon>
    </lineage>
</organism>
<dbReference type="EMBL" id="JBHSCW010000001">
    <property type="protein sequence ID" value="MFC4350150.1"/>
    <property type="molecule type" value="Genomic_DNA"/>
</dbReference>